<dbReference type="InterPro" id="IPR007842">
    <property type="entry name" value="HEPN_dom"/>
</dbReference>
<dbReference type="OrthoDB" id="359241at2157"/>
<organism evidence="2 3">
    <name type="scientific">Methanospirillum stamsii</name>
    <dbReference type="NCBI Taxonomy" id="1277351"/>
    <lineage>
        <taxon>Archaea</taxon>
        <taxon>Methanobacteriati</taxon>
        <taxon>Methanobacteriota</taxon>
        <taxon>Stenosarchaea group</taxon>
        <taxon>Methanomicrobia</taxon>
        <taxon>Methanomicrobiales</taxon>
        <taxon>Methanospirillaceae</taxon>
        <taxon>Methanospirillum</taxon>
    </lineage>
</organism>
<accession>A0A2V2NH35</accession>
<dbReference type="PROSITE" id="PS50910">
    <property type="entry name" value="HEPN"/>
    <property type="match status" value="1"/>
</dbReference>
<evidence type="ECO:0000313" key="3">
    <source>
        <dbReference type="Proteomes" id="UP000245934"/>
    </source>
</evidence>
<name>A0A2V2NH35_9EURY</name>
<comment type="caution">
    <text evidence="2">The sequence shown here is derived from an EMBL/GenBank/DDBJ whole genome shotgun (WGS) entry which is preliminary data.</text>
</comment>
<evidence type="ECO:0000313" key="2">
    <source>
        <dbReference type="EMBL" id="PWR75698.1"/>
    </source>
</evidence>
<dbReference type="GeneID" id="97609468"/>
<keyword evidence="3" id="KW-1185">Reference proteome</keyword>
<dbReference type="Proteomes" id="UP000245934">
    <property type="component" value="Unassembled WGS sequence"/>
</dbReference>
<gene>
    <name evidence="2" type="ORF">DLD82_03710</name>
</gene>
<dbReference type="Pfam" id="PF05168">
    <property type="entry name" value="HEPN"/>
    <property type="match status" value="1"/>
</dbReference>
<feature type="domain" description="HEPN" evidence="1">
    <location>
        <begin position="12"/>
        <end position="119"/>
    </location>
</feature>
<reference evidence="2 3" key="1">
    <citation type="submission" date="2018-05" db="EMBL/GenBank/DDBJ databases">
        <title>Draft genome of Methanospirillum stamsii Pt1.</title>
        <authorList>
            <person name="Dueholm M.S."/>
            <person name="Nielsen P.H."/>
            <person name="Bakmann L.F."/>
            <person name="Otzen D.E."/>
        </authorList>
    </citation>
    <scope>NUCLEOTIDE SEQUENCE [LARGE SCALE GENOMIC DNA]</scope>
    <source>
        <strain evidence="2 3">Pt1</strain>
    </source>
</reference>
<dbReference type="SUPFAM" id="SSF81593">
    <property type="entry name" value="Nucleotidyltransferase substrate binding subunit/domain"/>
    <property type="match status" value="1"/>
</dbReference>
<dbReference type="RefSeq" id="WP_109939763.1">
    <property type="nucleotide sequence ID" value="NZ_CP176366.1"/>
</dbReference>
<dbReference type="Gene3D" id="1.20.120.330">
    <property type="entry name" value="Nucleotidyltransferases domain 2"/>
    <property type="match status" value="1"/>
</dbReference>
<evidence type="ECO:0000259" key="1">
    <source>
        <dbReference type="PROSITE" id="PS50910"/>
    </source>
</evidence>
<dbReference type="SMART" id="SM00748">
    <property type="entry name" value="HEPN"/>
    <property type="match status" value="1"/>
</dbReference>
<dbReference type="EMBL" id="QGMZ01000008">
    <property type="protein sequence ID" value="PWR75698.1"/>
    <property type="molecule type" value="Genomic_DNA"/>
</dbReference>
<proteinExistence type="predicted"/>
<dbReference type="AlphaFoldDB" id="A0A2V2NH35"/>
<protein>
    <recommendedName>
        <fullName evidence="1">HEPN domain-containing protein</fullName>
    </recommendedName>
</protein>
<sequence>MTDYEEIGDRWIKQAVHDLQIAEKNLSIAGFDSAAFYSHQSVEKLLKGLISVSGRSIPRTHDLERLGVLLECPDEILPDLIDLMGDYQTSRYPDMSEVIPCEYYTEAIARDRIRKAQKIFAVLLYPDGSNP</sequence>